<proteinExistence type="predicted"/>
<dbReference type="Gene3D" id="3.20.20.60">
    <property type="entry name" value="Phosphoenolpyruvate-binding domains"/>
    <property type="match status" value="1"/>
</dbReference>
<evidence type="ECO:0000313" key="3">
    <source>
        <dbReference type="Proteomes" id="UP001157125"/>
    </source>
</evidence>
<dbReference type="Proteomes" id="UP001157125">
    <property type="component" value="Unassembled WGS sequence"/>
</dbReference>
<accession>A0ABQ6IHN8</accession>
<dbReference type="PANTHER" id="PTHR46244:SF3">
    <property type="entry name" value="PHOSPHOENOLPYRUVATE-PROTEIN PHOSPHOTRANSFERASE"/>
    <property type="match status" value="1"/>
</dbReference>
<dbReference type="InterPro" id="IPR040442">
    <property type="entry name" value="Pyrv_kinase-like_dom_sf"/>
</dbReference>
<evidence type="ECO:0000259" key="1">
    <source>
        <dbReference type="Pfam" id="PF02896"/>
    </source>
</evidence>
<keyword evidence="3" id="KW-1185">Reference proteome</keyword>
<dbReference type="Pfam" id="PF02896">
    <property type="entry name" value="PEP-utilizers_C"/>
    <property type="match status" value="1"/>
</dbReference>
<dbReference type="InterPro" id="IPR050499">
    <property type="entry name" value="PEP-utilizing_PTS_enzyme"/>
</dbReference>
<protein>
    <recommendedName>
        <fullName evidence="1">PEP-utilising enzyme C-terminal domain-containing protein</fullName>
    </recommendedName>
</protein>
<sequence>MLDMVAAACAGGDETGKPVGVCGESAGDPYLALVLAGLGVASLSMAPSKVPAVKPCPVAAQP</sequence>
<reference evidence="3" key="1">
    <citation type="journal article" date="2019" name="Int. J. Syst. Evol. Microbiol.">
        <title>The Global Catalogue of Microorganisms (GCM) 10K type strain sequencing project: providing services to taxonomists for standard genome sequencing and annotation.</title>
        <authorList>
            <consortium name="The Broad Institute Genomics Platform"/>
            <consortium name="The Broad Institute Genome Sequencing Center for Infectious Disease"/>
            <person name="Wu L."/>
            <person name="Ma J."/>
        </authorList>
    </citation>
    <scope>NUCLEOTIDE SEQUENCE [LARGE SCALE GENOMIC DNA]</scope>
    <source>
        <strain evidence="3">NBRC 112299</strain>
    </source>
</reference>
<dbReference type="InterPro" id="IPR000121">
    <property type="entry name" value="PEP_util_C"/>
</dbReference>
<dbReference type="SUPFAM" id="SSF51621">
    <property type="entry name" value="Phosphoenolpyruvate/pyruvate domain"/>
    <property type="match status" value="1"/>
</dbReference>
<evidence type="ECO:0000313" key="2">
    <source>
        <dbReference type="EMBL" id="GMA37234.1"/>
    </source>
</evidence>
<name>A0ABQ6IHN8_9MICO</name>
<dbReference type="EMBL" id="BSUN01000001">
    <property type="protein sequence ID" value="GMA37234.1"/>
    <property type="molecule type" value="Genomic_DNA"/>
</dbReference>
<dbReference type="InterPro" id="IPR015813">
    <property type="entry name" value="Pyrv/PenolPyrv_kinase-like_dom"/>
</dbReference>
<comment type="caution">
    <text evidence="2">The sequence shown here is derived from an EMBL/GenBank/DDBJ whole genome shotgun (WGS) entry which is preliminary data.</text>
</comment>
<gene>
    <name evidence="2" type="ORF">GCM10025876_34380</name>
</gene>
<organism evidence="2 3">
    <name type="scientific">Demequina litorisediminis</name>
    <dbReference type="NCBI Taxonomy" id="1849022"/>
    <lineage>
        <taxon>Bacteria</taxon>
        <taxon>Bacillati</taxon>
        <taxon>Actinomycetota</taxon>
        <taxon>Actinomycetes</taxon>
        <taxon>Micrococcales</taxon>
        <taxon>Demequinaceae</taxon>
        <taxon>Demequina</taxon>
    </lineage>
</organism>
<feature type="domain" description="PEP-utilising enzyme C-terminal" evidence="1">
    <location>
        <begin position="2"/>
        <end position="54"/>
    </location>
</feature>
<dbReference type="PANTHER" id="PTHR46244">
    <property type="entry name" value="PHOSPHOENOLPYRUVATE-PROTEIN PHOSPHOTRANSFERASE"/>
    <property type="match status" value="1"/>
</dbReference>